<proteinExistence type="predicted"/>
<name>A0A075H270_9EURY</name>
<reference evidence="1" key="1">
    <citation type="journal article" date="2014" name="Genome Biol. Evol.">
        <title>Pangenome evidence for extensive interdomain horizontal transfer affecting lineage core and shell genes in uncultured planktonic thaumarchaeota and euryarchaeota.</title>
        <authorList>
            <person name="Deschamps P."/>
            <person name="Zivanovic Y."/>
            <person name="Moreira D."/>
            <person name="Rodriguez-Valera F."/>
            <person name="Lopez-Garcia P."/>
        </authorList>
    </citation>
    <scope>NUCLEOTIDE SEQUENCE</scope>
</reference>
<dbReference type="EMBL" id="KF900857">
    <property type="protein sequence ID" value="AIF09300.1"/>
    <property type="molecule type" value="Genomic_DNA"/>
</dbReference>
<evidence type="ECO:0000313" key="1">
    <source>
        <dbReference type="EMBL" id="AIF09300.1"/>
    </source>
</evidence>
<sequence>MKCRSLLIPMMQQREFRSEVLRLVRLYSSPSPALATRLSISSSTIMCTPPALSILSISASRTLSVGQPVNGMGVSPRLAS</sequence>
<accession>A0A075H270</accession>
<organism evidence="1">
    <name type="scientific">uncultured marine group II/III euryarchaeote KM3_35_G08</name>
    <dbReference type="NCBI Taxonomy" id="1456438"/>
    <lineage>
        <taxon>Archaea</taxon>
        <taxon>Methanobacteriati</taxon>
        <taxon>Methanobacteriota</taxon>
        <taxon>environmental samples</taxon>
    </lineage>
</organism>
<protein>
    <submittedName>
        <fullName evidence="1">Uncharacterized protein</fullName>
    </submittedName>
</protein>
<dbReference type="AlphaFoldDB" id="A0A075H270"/>